<sequence>MSYAEKSGNVTRMTSKLGQRIVIFDGDVFTFDCQHAAFLEATQQTADGFYRQAQIVTDIATSHRQAEFTRGEAALGKTTGQVVDECSQTFLGIFLRQQQGSCPDRL</sequence>
<accession>A0A376YDP7</accession>
<gene>
    <name evidence="1" type="ORF">NCTC9117_03475</name>
</gene>
<organism evidence="1 2">
    <name type="scientific">Escherichia coli</name>
    <dbReference type="NCBI Taxonomy" id="562"/>
    <lineage>
        <taxon>Bacteria</taxon>
        <taxon>Pseudomonadati</taxon>
        <taxon>Pseudomonadota</taxon>
        <taxon>Gammaproteobacteria</taxon>
        <taxon>Enterobacterales</taxon>
        <taxon>Enterobacteriaceae</taxon>
        <taxon>Escherichia</taxon>
    </lineage>
</organism>
<reference evidence="1 2" key="1">
    <citation type="submission" date="2018-06" db="EMBL/GenBank/DDBJ databases">
        <authorList>
            <consortium name="Pathogen Informatics"/>
            <person name="Doyle S."/>
        </authorList>
    </citation>
    <scope>NUCLEOTIDE SEQUENCE [LARGE SCALE GENOMIC DNA]</scope>
    <source>
        <strain evidence="1 2">NCTC9117</strain>
    </source>
</reference>
<evidence type="ECO:0000313" key="1">
    <source>
        <dbReference type="EMBL" id="STJ80937.1"/>
    </source>
</evidence>
<dbReference type="AlphaFoldDB" id="A0A376YDP7"/>
<dbReference type="Proteomes" id="UP000254785">
    <property type="component" value="Unassembled WGS sequence"/>
</dbReference>
<protein>
    <submittedName>
        <fullName evidence="1">Uncharacterized protein</fullName>
    </submittedName>
</protein>
<dbReference type="EMBL" id="UGDC01000003">
    <property type="protein sequence ID" value="STJ80937.1"/>
    <property type="molecule type" value="Genomic_DNA"/>
</dbReference>
<proteinExistence type="predicted"/>
<evidence type="ECO:0000313" key="2">
    <source>
        <dbReference type="Proteomes" id="UP000254785"/>
    </source>
</evidence>
<name>A0A376YDP7_ECOLX</name>